<gene>
    <name evidence="2" type="ORF">F3Y22_tig00110123pilonHSYRG00188</name>
</gene>
<dbReference type="AlphaFoldDB" id="A0A6A3BNA4"/>
<evidence type="ECO:0000313" key="2">
    <source>
        <dbReference type="EMBL" id="KAE8716349.1"/>
    </source>
</evidence>
<protein>
    <submittedName>
        <fullName evidence="2">Mitogen-activated protein kinase kinase kinase 1, putative isoform 1</fullName>
    </submittedName>
</protein>
<keyword evidence="2" id="KW-0808">Transferase</keyword>
<evidence type="ECO:0000256" key="1">
    <source>
        <dbReference type="SAM" id="MobiDB-lite"/>
    </source>
</evidence>
<dbReference type="GO" id="GO:0016301">
    <property type="term" value="F:kinase activity"/>
    <property type="evidence" value="ECO:0007669"/>
    <property type="project" value="UniProtKB-KW"/>
</dbReference>
<feature type="region of interest" description="Disordered" evidence="1">
    <location>
        <begin position="125"/>
        <end position="152"/>
    </location>
</feature>
<feature type="region of interest" description="Disordered" evidence="1">
    <location>
        <begin position="1"/>
        <end position="28"/>
    </location>
</feature>
<organism evidence="2 3">
    <name type="scientific">Hibiscus syriacus</name>
    <name type="common">Rose of Sharon</name>
    <dbReference type="NCBI Taxonomy" id="106335"/>
    <lineage>
        <taxon>Eukaryota</taxon>
        <taxon>Viridiplantae</taxon>
        <taxon>Streptophyta</taxon>
        <taxon>Embryophyta</taxon>
        <taxon>Tracheophyta</taxon>
        <taxon>Spermatophyta</taxon>
        <taxon>Magnoliopsida</taxon>
        <taxon>eudicotyledons</taxon>
        <taxon>Gunneridae</taxon>
        <taxon>Pentapetalae</taxon>
        <taxon>rosids</taxon>
        <taxon>malvids</taxon>
        <taxon>Malvales</taxon>
        <taxon>Malvaceae</taxon>
        <taxon>Malvoideae</taxon>
        <taxon>Hibiscus</taxon>
    </lineage>
</organism>
<dbReference type="EMBL" id="VEPZ02000848">
    <property type="protein sequence ID" value="KAE8716349.1"/>
    <property type="molecule type" value="Genomic_DNA"/>
</dbReference>
<keyword evidence="3" id="KW-1185">Reference proteome</keyword>
<feature type="region of interest" description="Disordered" evidence="1">
    <location>
        <begin position="418"/>
        <end position="456"/>
    </location>
</feature>
<reference evidence="2" key="1">
    <citation type="submission" date="2019-09" db="EMBL/GenBank/DDBJ databases">
        <title>Draft genome information of white flower Hibiscus syriacus.</title>
        <authorList>
            <person name="Kim Y.-M."/>
        </authorList>
    </citation>
    <scope>NUCLEOTIDE SEQUENCE [LARGE SCALE GENOMIC DNA]</scope>
    <source>
        <strain evidence="2">YM2019G1</strain>
    </source>
</reference>
<sequence length="533" mass="58071">MWSQNGKGIGVEETENQNGKRNGVEEMGSKQDEWLKSSGTVTGVVAIQSTTLLPLLFTQIHLCSFSRSHRNKDRERDKREVKFVDHWERDSADPLGSILTSRIEKLGVATSRVEMVALPRSHSMISRKQGEAVPRRVAVSSRDNGNSKNNDGNDLLPGSFFLVEFAVGNSSFGGEGWTSTLAEMPTLVEVVAQVLCLHLTVSTSGSGGSKCHSGSYMAEALVQLLTNSYCSQLSVKTQRREELAIKQSKQLIPVTPTMPKGSVQLNVVLPVNCSLNKPALRASEMNIAVKNGKQQPSLIHHGTQSTHGGHVKSDTPKTSGTLWFSNQDGKMGSPCTKRCSHSNNKCHSKVTTSQHAVAAVTSAPARNSNSPKHFTGEHKAAALNPIAGFTMEKRPSLAQTKSRNDFFNLLKKKTKHEVTKEVGSASPPALANENGSAATSNGGTCEEAQRFSDDGENNMNSFFHVYPDEEEAAFLHSLGWEENSGDDEGLTEEEINAFYQEYMKLRPTLKVHNSVQPKPVQSIASNLDGDLRN</sequence>
<proteinExistence type="predicted"/>
<accession>A0A6A3BNA4</accession>
<name>A0A6A3BNA4_HIBSY</name>
<keyword evidence="2" id="KW-0418">Kinase</keyword>
<feature type="compositionally biased region" description="Polar residues" evidence="1">
    <location>
        <begin position="433"/>
        <end position="443"/>
    </location>
</feature>
<comment type="caution">
    <text evidence="2">The sequence shown here is derived from an EMBL/GenBank/DDBJ whole genome shotgun (WGS) entry which is preliminary data.</text>
</comment>
<dbReference type="PANTHER" id="PTHR34112">
    <property type="entry name" value="C-JUN-AMINO-TERMINAL KINASE-INTERACTING PROTEIN"/>
    <property type="match status" value="1"/>
</dbReference>
<dbReference type="Proteomes" id="UP000436088">
    <property type="component" value="Unassembled WGS sequence"/>
</dbReference>
<feature type="region of interest" description="Disordered" evidence="1">
    <location>
        <begin position="300"/>
        <end position="319"/>
    </location>
</feature>
<feature type="compositionally biased region" description="Low complexity" evidence="1">
    <location>
        <begin position="140"/>
        <end position="152"/>
    </location>
</feature>
<dbReference type="PANTHER" id="PTHR34112:SF18">
    <property type="entry name" value="C-JUN-AMINO-TERMINAL KINASE-INTERACTING PROTEIN"/>
    <property type="match status" value="1"/>
</dbReference>
<evidence type="ECO:0000313" key="3">
    <source>
        <dbReference type="Proteomes" id="UP000436088"/>
    </source>
</evidence>